<evidence type="ECO:0000259" key="10">
    <source>
        <dbReference type="PROSITE" id="PS51266"/>
    </source>
</evidence>
<dbReference type="InterPro" id="IPR017921">
    <property type="entry name" value="Znf_CTCHY"/>
</dbReference>
<dbReference type="FunFam" id="2.20.28.10:FF:000009">
    <property type="entry name" value="RING finger and CHY zinc finger domain-containing protein 1"/>
    <property type="match status" value="1"/>
</dbReference>
<evidence type="ECO:0000256" key="4">
    <source>
        <dbReference type="ARBA" id="ARBA00022771"/>
    </source>
</evidence>
<dbReference type="PROSITE" id="PS51266">
    <property type="entry name" value="ZF_CHY"/>
    <property type="match status" value="1"/>
</dbReference>
<dbReference type="Gene3D" id="2.20.28.10">
    <property type="match status" value="1"/>
</dbReference>
<comment type="pathway">
    <text evidence="2">Protein modification; protein ubiquitination.</text>
</comment>
<evidence type="ECO:0000259" key="9">
    <source>
        <dbReference type="PROSITE" id="PS50089"/>
    </source>
</evidence>
<dbReference type="AlphaFoldDB" id="V7AFL6"/>
<keyword evidence="3" id="KW-0479">Metal-binding</keyword>
<dbReference type="GO" id="GO:0016567">
    <property type="term" value="P:protein ubiquitination"/>
    <property type="evidence" value="ECO:0007669"/>
    <property type="project" value="TreeGrafter"/>
</dbReference>
<dbReference type="Gene3D" id="3.30.40.10">
    <property type="entry name" value="Zinc/RING finger domain, C3HC4 (zinc finger)"/>
    <property type="match status" value="1"/>
</dbReference>
<keyword evidence="6" id="KW-0862">Zinc</keyword>
<dbReference type="InterPro" id="IPR037275">
    <property type="entry name" value="Znf_CTCHY_sf"/>
</dbReference>
<evidence type="ECO:0000313" key="13">
    <source>
        <dbReference type="Proteomes" id="UP000000226"/>
    </source>
</evidence>
<keyword evidence="7" id="KW-0539">Nucleus</keyword>
<dbReference type="PANTHER" id="PTHR21319">
    <property type="entry name" value="RING FINGER AND CHY ZINC FINGER DOMAIN-CONTAINING PROTEIN 1"/>
    <property type="match status" value="1"/>
</dbReference>
<feature type="domain" description="CHY-type" evidence="10">
    <location>
        <begin position="31"/>
        <end position="125"/>
    </location>
</feature>
<evidence type="ECO:0000256" key="1">
    <source>
        <dbReference type="ARBA" id="ARBA00004123"/>
    </source>
</evidence>
<dbReference type="SUPFAM" id="SSF161245">
    <property type="entry name" value="Zinc hairpin stack"/>
    <property type="match status" value="1"/>
</dbReference>
<evidence type="ECO:0000256" key="6">
    <source>
        <dbReference type="ARBA" id="ARBA00022833"/>
    </source>
</evidence>
<accession>V7AFL6</accession>
<dbReference type="eggNOG" id="KOG1940">
    <property type="taxonomic scope" value="Eukaryota"/>
</dbReference>
<dbReference type="EMBL" id="CM002298">
    <property type="protein sequence ID" value="ESW04329.1"/>
    <property type="molecule type" value="Genomic_DNA"/>
</dbReference>
<sequence>METTREVVSSNCLLVSEYSESNPTQLSAMERGIQNFGCTHYRRRCKIRAPCCDEVFYCRHCHNEAKNSEEVDVVDRHDVPRHEIKKVQQYCINCGVCMGKYFCYICKFFDDDTSKNQHHCDECGICRTGGKGNFFHCKRCGCCYSKVMEKGHRCVEGAMHHNCLVCFEYLFDTVREISVLPCAHTIHLDCVKEMENIIGKAFTSIYMYSCPVCSKSICDMSSLWKKLDKVIALTPMPETFKNKMVWILCNDCGVKSHVQFHIVAHKCLSCNSYNTRQIQGASATTSSSRVTEMVI</sequence>
<organism evidence="12 13">
    <name type="scientific">Phaseolus vulgaris</name>
    <name type="common">Kidney bean</name>
    <name type="synonym">French bean</name>
    <dbReference type="NCBI Taxonomy" id="3885"/>
    <lineage>
        <taxon>Eukaryota</taxon>
        <taxon>Viridiplantae</taxon>
        <taxon>Streptophyta</taxon>
        <taxon>Embryophyta</taxon>
        <taxon>Tracheophyta</taxon>
        <taxon>Spermatophyta</taxon>
        <taxon>Magnoliopsida</taxon>
        <taxon>eudicotyledons</taxon>
        <taxon>Gunneridae</taxon>
        <taxon>Pentapetalae</taxon>
        <taxon>rosids</taxon>
        <taxon>fabids</taxon>
        <taxon>Fabales</taxon>
        <taxon>Fabaceae</taxon>
        <taxon>Papilionoideae</taxon>
        <taxon>50 kb inversion clade</taxon>
        <taxon>NPAAA clade</taxon>
        <taxon>indigoferoid/millettioid clade</taxon>
        <taxon>Phaseoleae</taxon>
        <taxon>Phaseolus</taxon>
    </lineage>
</organism>
<keyword evidence="5" id="KW-0833">Ubl conjugation pathway</keyword>
<dbReference type="PROSITE" id="PS50089">
    <property type="entry name" value="ZF_RING_2"/>
    <property type="match status" value="1"/>
</dbReference>
<reference evidence="13" key="1">
    <citation type="journal article" date="2014" name="Nat. Genet.">
        <title>A reference genome for common bean and genome-wide analysis of dual domestications.</title>
        <authorList>
            <person name="Schmutz J."/>
            <person name="McClean P.E."/>
            <person name="Mamidi S."/>
            <person name="Wu G.A."/>
            <person name="Cannon S.B."/>
            <person name="Grimwood J."/>
            <person name="Jenkins J."/>
            <person name="Shu S."/>
            <person name="Song Q."/>
            <person name="Chavarro C."/>
            <person name="Torres-Torres M."/>
            <person name="Geffroy V."/>
            <person name="Moghaddam S.M."/>
            <person name="Gao D."/>
            <person name="Abernathy B."/>
            <person name="Barry K."/>
            <person name="Blair M."/>
            <person name="Brick M.A."/>
            <person name="Chovatia M."/>
            <person name="Gepts P."/>
            <person name="Goodstein D.M."/>
            <person name="Gonzales M."/>
            <person name="Hellsten U."/>
            <person name="Hyten D.L."/>
            <person name="Jia G."/>
            <person name="Kelly J.D."/>
            <person name="Kudrna D."/>
            <person name="Lee R."/>
            <person name="Richard M.M."/>
            <person name="Miklas P.N."/>
            <person name="Osorno J.M."/>
            <person name="Rodrigues J."/>
            <person name="Thareau V."/>
            <person name="Urrea C.A."/>
            <person name="Wang M."/>
            <person name="Yu Y."/>
            <person name="Zhang M."/>
            <person name="Wing R.A."/>
            <person name="Cregan P.B."/>
            <person name="Rokhsar D.S."/>
            <person name="Jackson S.A."/>
        </authorList>
    </citation>
    <scope>NUCLEOTIDE SEQUENCE [LARGE SCALE GENOMIC DNA]</scope>
    <source>
        <strain evidence="13">cv. G19833</strain>
    </source>
</reference>
<keyword evidence="4 8" id="KW-0863">Zinc-finger</keyword>
<evidence type="ECO:0000256" key="3">
    <source>
        <dbReference type="ARBA" id="ARBA00022723"/>
    </source>
</evidence>
<evidence type="ECO:0000256" key="2">
    <source>
        <dbReference type="ARBA" id="ARBA00004906"/>
    </source>
</evidence>
<dbReference type="Pfam" id="PF14599">
    <property type="entry name" value="zinc_ribbon_6"/>
    <property type="match status" value="1"/>
</dbReference>
<evidence type="ECO:0000259" key="11">
    <source>
        <dbReference type="PROSITE" id="PS51270"/>
    </source>
</evidence>
<evidence type="ECO:0000256" key="5">
    <source>
        <dbReference type="ARBA" id="ARBA00022786"/>
    </source>
</evidence>
<dbReference type="OrthoDB" id="411372at2759"/>
<dbReference type="GO" id="GO:0061630">
    <property type="term" value="F:ubiquitin protein ligase activity"/>
    <property type="evidence" value="ECO:0007669"/>
    <property type="project" value="TreeGrafter"/>
</dbReference>
<dbReference type="Proteomes" id="UP000000226">
    <property type="component" value="Chromosome 11"/>
</dbReference>
<dbReference type="InterPro" id="IPR039512">
    <property type="entry name" value="RCHY1_zinc-ribbon"/>
</dbReference>
<dbReference type="PROSITE" id="PS51270">
    <property type="entry name" value="ZF_CTCHY"/>
    <property type="match status" value="1"/>
</dbReference>
<feature type="domain" description="RING-type" evidence="9">
    <location>
        <begin position="163"/>
        <end position="214"/>
    </location>
</feature>
<dbReference type="STRING" id="3885.V7AFL6"/>
<evidence type="ECO:0000256" key="8">
    <source>
        <dbReference type="PROSITE-ProRule" id="PRU00601"/>
    </source>
</evidence>
<dbReference type="Gramene" id="ESW04329">
    <property type="protein sequence ID" value="ESW04329"/>
    <property type="gene ID" value="PHAVU_011G086000g"/>
</dbReference>
<gene>
    <name evidence="12" type="ORF">PHAVU_011G086000g</name>
</gene>
<dbReference type="GO" id="GO:0005634">
    <property type="term" value="C:nucleus"/>
    <property type="evidence" value="ECO:0007669"/>
    <property type="project" value="UniProtKB-SubCell"/>
</dbReference>
<keyword evidence="13" id="KW-1185">Reference proteome</keyword>
<dbReference type="GO" id="GO:0006511">
    <property type="term" value="P:ubiquitin-dependent protein catabolic process"/>
    <property type="evidence" value="ECO:0007669"/>
    <property type="project" value="TreeGrafter"/>
</dbReference>
<dbReference type="SUPFAM" id="SSF57850">
    <property type="entry name" value="RING/U-box"/>
    <property type="match status" value="1"/>
</dbReference>
<dbReference type="GO" id="GO:0008270">
    <property type="term" value="F:zinc ion binding"/>
    <property type="evidence" value="ECO:0007669"/>
    <property type="project" value="UniProtKB-KW"/>
</dbReference>
<name>V7AFL6_PHAVU</name>
<dbReference type="InterPro" id="IPR008913">
    <property type="entry name" value="Znf_CHY"/>
</dbReference>
<dbReference type="SMART" id="SM00184">
    <property type="entry name" value="RING"/>
    <property type="match status" value="1"/>
</dbReference>
<evidence type="ECO:0000313" key="12">
    <source>
        <dbReference type="EMBL" id="ESW04329.1"/>
    </source>
</evidence>
<dbReference type="PANTHER" id="PTHR21319:SF58">
    <property type="entry name" value="E3 UBIQUITIN-PROTEIN LIGASE RZFP34"/>
    <property type="match status" value="1"/>
</dbReference>
<dbReference type="Pfam" id="PF05495">
    <property type="entry name" value="zf-CHY"/>
    <property type="match status" value="1"/>
</dbReference>
<protein>
    <submittedName>
        <fullName evidence="12">Uncharacterized protein</fullName>
    </submittedName>
</protein>
<feature type="domain" description="CTCHY-type" evidence="11">
    <location>
        <begin position="98"/>
        <end position="162"/>
    </location>
</feature>
<dbReference type="InterPro" id="IPR001841">
    <property type="entry name" value="Znf_RING"/>
</dbReference>
<comment type="subcellular location">
    <subcellularLocation>
        <location evidence="1">Nucleus</location>
    </subcellularLocation>
</comment>
<dbReference type="InterPro" id="IPR013083">
    <property type="entry name" value="Znf_RING/FYVE/PHD"/>
</dbReference>
<proteinExistence type="predicted"/>
<dbReference type="OMA" id="KLYPCRL"/>
<evidence type="ECO:0000256" key="7">
    <source>
        <dbReference type="ARBA" id="ARBA00023242"/>
    </source>
</evidence>